<evidence type="ECO:0000259" key="2">
    <source>
        <dbReference type="Pfam" id="PF21697"/>
    </source>
</evidence>
<evidence type="ECO:0000313" key="3">
    <source>
        <dbReference type="EMBL" id="MCL6729583.1"/>
    </source>
</evidence>
<dbReference type="Gene3D" id="3.30.420.40">
    <property type="match status" value="1"/>
</dbReference>
<dbReference type="InterPro" id="IPR048951">
    <property type="entry name" value="Ppx_C"/>
</dbReference>
<keyword evidence="4" id="KW-1185">Reference proteome</keyword>
<organism evidence="3 4">
    <name type="scientific">Sphingomonas hankyongi</name>
    <dbReference type="NCBI Taxonomy" id="2908209"/>
    <lineage>
        <taxon>Bacteria</taxon>
        <taxon>Pseudomonadati</taxon>
        <taxon>Pseudomonadota</taxon>
        <taxon>Alphaproteobacteria</taxon>
        <taxon>Sphingomonadales</taxon>
        <taxon>Sphingomonadaceae</taxon>
        <taxon>Sphingomonas</taxon>
    </lineage>
</organism>
<evidence type="ECO:0000313" key="4">
    <source>
        <dbReference type="Proteomes" id="UP001165342"/>
    </source>
</evidence>
<dbReference type="InterPro" id="IPR043129">
    <property type="entry name" value="ATPase_NBD"/>
</dbReference>
<reference evidence="3" key="1">
    <citation type="submission" date="2022-05" db="EMBL/GenBank/DDBJ databases">
        <authorList>
            <person name="Jo J.-H."/>
            <person name="Im W.-T."/>
        </authorList>
    </citation>
    <scope>NUCLEOTIDE SEQUENCE</scope>
    <source>
        <strain evidence="3">SE220</strain>
    </source>
</reference>
<dbReference type="SUPFAM" id="SSF53067">
    <property type="entry name" value="Actin-like ATPase domain"/>
    <property type="match status" value="2"/>
</dbReference>
<dbReference type="Pfam" id="PF02541">
    <property type="entry name" value="Ppx-GppA"/>
    <property type="match status" value="1"/>
</dbReference>
<dbReference type="Gene3D" id="1.10.3210.10">
    <property type="entry name" value="Hypothetical protein af1432"/>
    <property type="match status" value="1"/>
</dbReference>
<dbReference type="EMBL" id="JAMGBE010000002">
    <property type="protein sequence ID" value="MCL6729583.1"/>
    <property type="molecule type" value="Genomic_DNA"/>
</dbReference>
<comment type="caution">
    <text evidence="3">The sequence shown here is derived from an EMBL/GenBank/DDBJ whole genome shotgun (WGS) entry which is preliminary data.</text>
</comment>
<dbReference type="Gene3D" id="3.30.420.150">
    <property type="entry name" value="Exopolyphosphatase. Domain 2"/>
    <property type="match status" value="1"/>
</dbReference>
<feature type="domain" description="Ppx/GppA phosphatase N-terminal" evidence="1">
    <location>
        <begin position="5"/>
        <end position="277"/>
    </location>
</feature>
<accession>A0ABT0S1P8</accession>
<dbReference type="Proteomes" id="UP001165342">
    <property type="component" value="Unassembled WGS sequence"/>
</dbReference>
<evidence type="ECO:0000259" key="1">
    <source>
        <dbReference type="Pfam" id="PF02541"/>
    </source>
</evidence>
<sequence>MRLVVYAGSERIPTPIFNEKVLAGLGTRIEQTGRLAEDAREKALDTLKRFKLLVGHMKVRRTHVMATAAIRDAADGADFVREIDRIGFECEVLGAEDEAQLAGMGVLSGIPHADGLAGDLGGGSLELVEVGDGAVRGGVSLPLGVLRAEAGSSGEKAARKALKAALKTSGLREHGRGRSFYMVGGSWRALARIDMLTRDYPLPVTHEYSLAPKRIAELRRNATSPDAALAKIIAPARLATAPVAAMLLELLVEEIEPAELVVSTFGIREGLLYSKLKPAVRRLDPLLEEARESGGGEHRFGQHGDLLDEWIGDLFEDAPEMQRLRLAACLLADVAWQASPTFRADRGIEMALHGNWVAVSPTERVIIAQALSSSFGRDRLSDGRLLELCHEDDVLRAHEWGLAMRLGQRLSGGVSSVLKRTALRPTNGAIELNVRRGEEALVGEAVERRLVRLSEALGREPTVVSA</sequence>
<protein>
    <submittedName>
        <fullName evidence="3">Ppx/GppA family phosphatase</fullName>
    </submittedName>
</protein>
<dbReference type="SUPFAM" id="SSF109604">
    <property type="entry name" value="HD-domain/PDEase-like"/>
    <property type="match status" value="1"/>
</dbReference>
<dbReference type="InterPro" id="IPR003695">
    <property type="entry name" value="Ppx_GppA_N"/>
</dbReference>
<gene>
    <name evidence="3" type="ORF">LZ538_05860</name>
</gene>
<feature type="domain" description="Exopolyphosphatase C-terminal" evidence="2">
    <location>
        <begin position="316"/>
        <end position="460"/>
    </location>
</feature>
<dbReference type="PANTHER" id="PTHR30005:SF0">
    <property type="entry name" value="RETROGRADE REGULATION PROTEIN 2"/>
    <property type="match status" value="1"/>
</dbReference>
<dbReference type="PANTHER" id="PTHR30005">
    <property type="entry name" value="EXOPOLYPHOSPHATASE"/>
    <property type="match status" value="1"/>
</dbReference>
<dbReference type="RefSeq" id="WP_249831071.1">
    <property type="nucleotide sequence ID" value="NZ_JAMGBE010000002.1"/>
</dbReference>
<name>A0ABT0S1P8_9SPHN</name>
<dbReference type="InterPro" id="IPR050273">
    <property type="entry name" value="GppA/Ppx_hydrolase"/>
</dbReference>
<dbReference type="Pfam" id="PF21697">
    <property type="entry name" value="Ppx_C"/>
    <property type="match status" value="1"/>
</dbReference>
<proteinExistence type="predicted"/>